<dbReference type="Gene3D" id="3.10.129.10">
    <property type="entry name" value="Hotdog Thioesterase"/>
    <property type="match status" value="4"/>
</dbReference>
<organism evidence="14 15">
    <name type="scientific">Mycobacterium intermedium</name>
    <dbReference type="NCBI Taxonomy" id="28445"/>
    <lineage>
        <taxon>Bacteria</taxon>
        <taxon>Bacillati</taxon>
        <taxon>Actinomycetota</taxon>
        <taxon>Actinomycetes</taxon>
        <taxon>Mycobacteriales</taxon>
        <taxon>Mycobacteriaceae</taxon>
        <taxon>Mycobacterium</taxon>
        <taxon>Mycobacterium simiae complex</taxon>
    </lineage>
</organism>
<proteinExistence type="inferred from homology"/>
<dbReference type="InterPro" id="IPR013114">
    <property type="entry name" value="FabA_FabZ"/>
</dbReference>
<evidence type="ECO:0000313" key="15">
    <source>
        <dbReference type="Proteomes" id="UP000192739"/>
    </source>
</evidence>
<dbReference type="Pfam" id="PF07977">
    <property type="entry name" value="FabA"/>
    <property type="match status" value="2"/>
</dbReference>
<evidence type="ECO:0000256" key="5">
    <source>
        <dbReference type="ARBA" id="ARBA00022553"/>
    </source>
</evidence>
<dbReference type="PROSITE" id="PS52004">
    <property type="entry name" value="KS3_2"/>
    <property type="match status" value="1"/>
</dbReference>
<feature type="domain" description="Ketosynthase family 3 (KS3)" evidence="13">
    <location>
        <begin position="3"/>
        <end position="432"/>
    </location>
</feature>
<comment type="pathway">
    <text evidence="1">Lipid metabolism; fatty acid biosynthesis.</text>
</comment>
<dbReference type="GO" id="GO:0005737">
    <property type="term" value="C:cytoplasm"/>
    <property type="evidence" value="ECO:0007669"/>
    <property type="project" value="InterPro"/>
</dbReference>
<dbReference type="InterPro" id="IPR014030">
    <property type="entry name" value="Ketoacyl_synth_N"/>
</dbReference>
<dbReference type="SUPFAM" id="SSF54637">
    <property type="entry name" value="Thioesterase/thiol ester dehydrase-isomerase"/>
    <property type="match status" value="4"/>
</dbReference>
<comment type="similarity">
    <text evidence="2">Belongs to the thioester dehydratase family. FabA subfamily.</text>
</comment>
<accession>A0A1T3W925</accession>
<keyword evidence="7" id="KW-0443">Lipid metabolism</keyword>
<dbReference type="InterPro" id="IPR020841">
    <property type="entry name" value="PKS_Beta-ketoAc_synthase_dom"/>
</dbReference>
<dbReference type="GO" id="GO:0004312">
    <property type="term" value="F:fatty acid synthase activity"/>
    <property type="evidence" value="ECO:0007669"/>
    <property type="project" value="TreeGrafter"/>
</dbReference>
<evidence type="ECO:0000256" key="2">
    <source>
        <dbReference type="ARBA" id="ARBA00006714"/>
    </source>
</evidence>
<keyword evidence="10" id="KW-0511">Multifunctional enzyme</keyword>
<name>A0A1T3W925_MYCIE</name>
<dbReference type="CDD" id="cd01287">
    <property type="entry name" value="FabA"/>
    <property type="match status" value="1"/>
</dbReference>
<comment type="caution">
    <text evidence="14">The sequence shown here is derived from an EMBL/GenBank/DDBJ whole genome shotgun (WGS) entry which is preliminary data.</text>
</comment>
<gene>
    <name evidence="14" type="ORF">BST27_10900</name>
</gene>
<evidence type="ECO:0000256" key="10">
    <source>
        <dbReference type="ARBA" id="ARBA00023268"/>
    </source>
</evidence>
<keyword evidence="5" id="KW-0597">Phosphoprotein</keyword>
<dbReference type="PANTHER" id="PTHR43775:SF37">
    <property type="entry name" value="SI:DKEY-61P9.11"/>
    <property type="match status" value="1"/>
</dbReference>
<dbReference type="Proteomes" id="UP000192739">
    <property type="component" value="Unassembled WGS sequence"/>
</dbReference>
<keyword evidence="3" id="KW-0596">Phosphopantetheine</keyword>
<dbReference type="InterPro" id="IPR050091">
    <property type="entry name" value="PKS_NRPS_Biosynth_Enz"/>
</dbReference>
<dbReference type="Pfam" id="PF00109">
    <property type="entry name" value="ketoacyl-synt"/>
    <property type="match status" value="2"/>
</dbReference>
<dbReference type="Gene3D" id="3.40.47.10">
    <property type="match status" value="2"/>
</dbReference>
<feature type="region of interest" description="Disordered" evidence="12">
    <location>
        <begin position="864"/>
        <end position="898"/>
    </location>
</feature>
<keyword evidence="11" id="KW-0808">Transferase</keyword>
<dbReference type="GO" id="GO:0019171">
    <property type="term" value="F:(3R)-hydroxyacyl-[acyl-carrier-protein] dehydratase activity"/>
    <property type="evidence" value="ECO:0007669"/>
    <property type="project" value="InterPro"/>
</dbReference>
<evidence type="ECO:0000256" key="8">
    <source>
        <dbReference type="ARBA" id="ARBA00023160"/>
    </source>
</evidence>
<dbReference type="Pfam" id="PF02801">
    <property type="entry name" value="Ketoacyl-synt_C"/>
    <property type="match status" value="1"/>
</dbReference>
<dbReference type="InterPro" id="IPR014031">
    <property type="entry name" value="Ketoacyl_synth_C"/>
</dbReference>
<dbReference type="CDD" id="cd00833">
    <property type="entry name" value="PKS"/>
    <property type="match status" value="1"/>
</dbReference>
<keyword evidence="4" id="KW-0444">Lipid biosynthesis</keyword>
<dbReference type="GO" id="GO:0006633">
    <property type="term" value="P:fatty acid biosynthetic process"/>
    <property type="evidence" value="ECO:0007669"/>
    <property type="project" value="UniProtKB-UniPathway"/>
</dbReference>
<dbReference type="EMBL" id="MVHT01000023">
    <property type="protein sequence ID" value="ORB06585.1"/>
    <property type="molecule type" value="Genomic_DNA"/>
</dbReference>
<evidence type="ECO:0000256" key="1">
    <source>
        <dbReference type="ARBA" id="ARBA00005194"/>
    </source>
</evidence>
<keyword evidence="8" id="KW-0275">Fatty acid biosynthesis</keyword>
<dbReference type="SMART" id="SM00825">
    <property type="entry name" value="PKS_KS"/>
    <property type="match status" value="1"/>
</dbReference>
<feature type="region of interest" description="Disordered" evidence="12">
    <location>
        <begin position="1107"/>
        <end position="1129"/>
    </location>
</feature>
<dbReference type="Pfam" id="PF16197">
    <property type="entry name" value="KAsynt_C_assoc"/>
    <property type="match status" value="1"/>
</dbReference>
<dbReference type="InterPro" id="IPR016039">
    <property type="entry name" value="Thiolase-like"/>
</dbReference>
<evidence type="ECO:0000259" key="13">
    <source>
        <dbReference type="PROSITE" id="PS52004"/>
    </source>
</evidence>
<evidence type="ECO:0000256" key="12">
    <source>
        <dbReference type="SAM" id="MobiDB-lite"/>
    </source>
</evidence>
<evidence type="ECO:0000313" key="14">
    <source>
        <dbReference type="EMBL" id="ORB06585.1"/>
    </source>
</evidence>
<reference evidence="14 15" key="1">
    <citation type="submission" date="2017-02" db="EMBL/GenBank/DDBJ databases">
        <title>The new phylogeny of genus Mycobacterium.</title>
        <authorList>
            <person name="Tortoli E."/>
            <person name="Trovato A."/>
            <person name="Cirillo D.M."/>
        </authorList>
    </citation>
    <scope>NUCLEOTIDE SEQUENCE [LARGE SCALE GENOMIC DNA]</scope>
    <source>
        <strain evidence="14 15">DSM 44049</strain>
    </source>
</reference>
<evidence type="ECO:0000256" key="6">
    <source>
        <dbReference type="ARBA" id="ARBA00022832"/>
    </source>
</evidence>
<dbReference type="SUPFAM" id="SSF53901">
    <property type="entry name" value="Thiolase-like"/>
    <property type="match status" value="3"/>
</dbReference>
<evidence type="ECO:0000256" key="9">
    <source>
        <dbReference type="ARBA" id="ARBA00023239"/>
    </source>
</evidence>
<dbReference type="UniPathway" id="UPA00094"/>
<keyword evidence="6" id="KW-0276">Fatty acid metabolism</keyword>
<comment type="similarity">
    <text evidence="11">Belongs to the thiolase-like superfamily. Beta-ketoacyl-ACP synthases family.</text>
</comment>
<dbReference type="InterPro" id="IPR029069">
    <property type="entry name" value="HotDog_dom_sf"/>
</dbReference>
<dbReference type="PANTHER" id="PTHR43775">
    <property type="entry name" value="FATTY ACID SYNTHASE"/>
    <property type="match status" value="1"/>
</dbReference>
<evidence type="ECO:0000256" key="3">
    <source>
        <dbReference type="ARBA" id="ARBA00022450"/>
    </source>
</evidence>
<keyword evidence="9" id="KW-0456">Lyase</keyword>
<protein>
    <recommendedName>
        <fullName evidence="13">Ketosynthase family 3 (KS3) domain-containing protein</fullName>
    </recommendedName>
</protein>
<dbReference type="InterPro" id="IPR032821">
    <property type="entry name" value="PKS_assoc"/>
</dbReference>
<evidence type="ECO:0000256" key="4">
    <source>
        <dbReference type="ARBA" id="ARBA00022516"/>
    </source>
</evidence>
<evidence type="ECO:0000256" key="11">
    <source>
        <dbReference type="RuleBase" id="RU003694"/>
    </source>
</evidence>
<keyword evidence="15" id="KW-1185">Reference proteome</keyword>
<evidence type="ECO:0000256" key="7">
    <source>
        <dbReference type="ARBA" id="ARBA00023098"/>
    </source>
</evidence>
<sequence length="2041" mass="219201">MRFEPIAIVGQGCVFPGGLNPDELWTTIRRGHDVLSSPPQGYWGLPPASILADANNGHADATSDRAVSDQGGYVRGFEEVFDANGFRLDADFLLKLDPLCQWTVYAARQAIESAGWQVGMVPGRAGLVLGNLCYPSPTMAALAASVWLNQPPTIDWHNRFQSGLPAHLAAQALGLTAGAFSLDAACASSLYAIKVACDRLHDGTVDTMLAGGVNHADDLFLHVGFSALQALSRTGKSRPFHRHADGLVPAEGAGFVVLRRMADALAAGEPILGVIRAVGVTNDGRASNLLTPSQEGQERAMRAAYAMADLDPRDITMVECHATGTQLGDLTELKSMASVFSQCDELPIGSLKSNLGHSITASGIGGLIKVLAAMRTQLRPPTLHVEEPVPFIADTPLRLLTTAEPWPSSGPRIAAINNFGFGGNNAHLIVEEWPQDQPSRISPPRPQLNGHRSEADIAIVGISIIAGDGYETAQIAQCLAAGRPITTEEADGVIRARMSTLALDAASVRFPPSDLKDAVPQQLAALSAALNIGAVIKALPNETTSVFIGMGCDAEVARGGLRWRLANALDDPRELSHARDGVVSGLGASGVVGSMPNIVANRINSQFDLRGPSFTVSREQLSGTTAVELAAGALRRGDIDAAVVGAVDLSCEPVHEAAARALLAAEEQVPGDAAVVMVLKRADDARRDNDTIFALLPAIADTTDRRLAVGTGPGAFNVTPMLGHAHAASGLLQMCAGVLLGFLGIETDGSAVTAAARPIVVDVDGMAGEHQRLTLLAPTCSDPTSRYRELLRQLAIARGDVSKARAISYSAHMPPVRLPALVGASVAVPAYSHAAQAPATLLPRPPADPVDAYAIPNFADIAPPLIAPRPAHNGRRHPDSTRQPPAVRSDDGAHRAVQPVPPANAVLPVPTVKRTPTGMTLDKAGLRVHASGKISEIFGPAFAVQDDYRRQTRMPEPPLLLADRMLGIDAEPGKLGTGTLWTETDVPPDAWWLHRGRMPAGIMIESGQADLMLISWMGADFANKGDRVYRLLGCELTFLGGLPEVGDTLRFDIHVDGHASQGDIRLFFFHYDCTIGGSVRLAVRNGQAGFFSDEELAATRGVVWKPTDETVTGPLDPPPCPTSRRSLPSDDVKALSRGELWPTLGAGFERAASHTRTPTATSGGDMLFIDEITDIDFAGGPWGRGYLRAVQHVYPETWFFRGHFRNDPCMPGTLMAEAALQAIAFYMTAAGMTLACDGWRFEPVPFETYKLKCRGQVTPDSREIVYEVLVRELISGPEPTVFADVHCSVDGLAAFHGHRLGLKLSPGWPMDEGLQLLKHHFEFKSVAAVDGFRFDYKSLLACALGKPSHAFGPLYRGFDTTRRVARLPSPPYHFMSRITDVTGDFGVMKPGATAIAEYDVHSDAWYFTTNGFATMPCAVLMEVCLQPCGWLASYIGCPLSSDMDLFFRNLDGTMVQHAEVGPSAGCLRTEVRLKNVAKVADSIIVSFAVAAYAGQTRVCDMETVFGYFQSNALDNQQGLPTDSSQHEQFTALSARPAVDLTARPSGYFGPGAKLADPMLLMIDRVTGRWPTGGRAGLGRWRGVKDVNPAEWFFKAHFFQDPVQPGSLGIEAMCNLLQFAMLDLGLGQEVGENAYFEPIALEQALTWRYRGQVRPANRLITTEVEITGIERGDDGVVAVADASLWVDGLRVYSATGLGMRIKRERNAKEVVTSPAHNVIQLAPVRSEHVSGARSRASVLPDWEPVRKWWAEKTGRPMGWHGDIVALALLSRYVRHVVLADPAAMQQIRGRSVLLLANHQVAIESVLGVAIASWLTDTTVIAVSKVENADGWMGQLSKTLGNNQNVLYLDRRNPENFLSVLDIAKRDIAARGSSVFVHVDGTRQSSSTQRVQTVTSTLLDLAVEMAMPVVPLHFAGGLPEQPVHQKLDFPHRHARQDYIFGAPIYPDELAALSYNRRRQRVVDAINGLAPAIDAPHEPNLAAEARIRAAAANVAPAEAVWVAIKDALDALPRSLREAAGHADLWRLASLDAPVPADSEQSQRS</sequence>
<dbReference type="InterPro" id="IPR010083">
    <property type="entry name" value="FabA"/>
</dbReference>
<dbReference type="RefSeq" id="WP_079219719.1">
    <property type="nucleotide sequence ID" value="NZ_CBCRZH010000026.1"/>
</dbReference>